<organism evidence="1 2">
    <name type="scientific">Pristionchus entomophagus</name>
    <dbReference type="NCBI Taxonomy" id="358040"/>
    <lineage>
        <taxon>Eukaryota</taxon>
        <taxon>Metazoa</taxon>
        <taxon>Ecdysozoa</taxon>
        <taxon>Nematoda</taxon>
        <taxon>Chromadorea</taxon>
        <taxon>Rhabditida</taxon>
        <taxon>Rhabditina</taxon>
        <taxon>Diplogasteromorpha</taxon>
        <taxon>Diplogasteroidea</taxon>
        <taxon>Neodiplogasteridae</taxon>
        <taxon>Pristionchus</taxon>
    </lineage>
</organism>
<feature type="non-terminal residue" evidence="1">
    <location>
        <position position="1"/>
    </location>
</feature>
<keyword evidence="2" id="KW-1185">Reference proteome</keyword>
<feature type="non-terminal residue" evidence="1">
    <location>
        <position position="207"/>
    </location>
</feature>
<comment type="caution">
    <text evidence="1">The sequence shown here is derived from an EMBL/GenBank/DDBJ whole genome shotgun (WGS) entry which is preliminary data.</text>
</comment>
<gene>
    <name evidence="1" type="ORF">PENTCL1PPCAC_5025</name>
</gene>
<name>A0AAV5SIX1_9BILA</name>
<evidence type="ECO:0000313" key="2">
    <source>
        <dbReference type="Proteomes" id="UP001432027"/>
    </source>
</evidence>
<dbReference type="EMBL" id="BTSX01000002">
    <property type="protein sequence ID" value="GMS82850.1"/>
    <property type="molecule type" value="Genomic_DNA"/>
</dbReference>
<protein>
    <submittedName>
        <fullName evidence="1">Uncharacterized protein</fullName>
    </submittedName>
</protein>
<proteinExistence type="predicted"/>
<evidence type="ECO:0000313" key="1">
    <source>
        <dbReference type="EMBL" id="GMS82850.1"/>
    </source>
</evidence>
<reference evidence="1" key="1">
    <citation type="submission" date="2023-10" db="EMBL/GenBank/DDBJ databases">
        <title>Genome assembly of Pristionchus species.</title>
        <authorList>
            <person name="Yoshida K."/>
            <person name="Sommer R.J."/>
        </authorList>
    </citation>
    <scope>NUCLEOTIDE SEQUENCE</scope>
    <source>
        <strain evidence="1">RS0144</strain>
    </source>
</reference>
<sequence>DRGDEQTLRVIHHSAIAKTPMPFNVDQYYGNDQALYLIRTTSNLRTIHKATFYENAQNRYKSEIMTEFFRQLDSDEMLLEKLIVRENAGMKTVYRICDNPETDAVCVDISDDALEGLKLYDLHRGQLIYIELNEKTKPKIERLSKNVLKITTDFFLSGFASCDEYPLYFIYQGGEDEVFVCNIEIMGAFTRVETEIRPLSMTQWDEK</sequence>
<accession>A0AAV5SIX1</accession>
<dbReference type="Proteomes" id="UP001432027">
    <property type="component" value="Unassembled WGS sequence"/>
</dbReference>
<dbReference type="AlphaFoldDB" id="A0AAV5SIX1"/>